<dbReference type="Pfam" id="PF08748">
    <property type="entry name" value="Phage_TAC_4"/>
    <property type="match status" value="1"/>
</dbReference>
<organism evidence="1 2">
    <name type="scientific">Variovorax boronicumulans</name>
    <dbReference type="NCBI Taxonomy" id="436515"/>
    <lineage>
        <taxon>Bacteria</taxon>
        <taxon>Pseudomonadati</taxon>
        <taxon>Pseudomonadota</taxon>
        <taxon>Betaproteobacteria</taxon>
        <taxon>Burkholderiales</taxon>
        <taxon>Comamonadaceae</taxon>
        <taxon>Variovorax</taxon>
    </lineage>
</organism>
<proteinExistence type="predicted"/>
<evidence type="ECO:0000313" key="2">
    <source>
        <dbReference type="Proteomes" id="UP001242045"/>
    </source>
</evidence>
<dbReference type="InterPro" id="IPR014859">
    <property type="entry name" value="Phage_TAC_4"/>
</dbReference>
<reference evidence="1" key="1">
    <citation type="submission" date="2023-07" db="EMBL/GenBank/DDBJ databases">
        <title>Sorghum-associated microbial communities from plants grown in Nebraska, USA.</title>
        <authorList>
            <person name="Schachtman D."/>
        </authorList>
    </citation>
    <scope>NUCLEOTIDE SEQUENCE</scope>
    <source>
        <strain evidence="1">DS3754</strain>
    </source>
</reference>
<name>A0AAW8CTK2_9BURK</name>
<dbReference type="EMBL" id="JAUSRD010000001">
    <property type="protein sequence ID" value="MDP9891229.1"/>
    <property type="molecule type" value="Genomic_DNA"/>
</dbReference>
<dbReference type="Proteomes" id="UP001242045">
    <property type="component" value="Unassembled WGS sequence"/>
</dbReference>
<evidence type="ECO:0000313" key="1">
    <source>
        <dbReference type="EMBL" id="MDP9891229.1"/>
    </source>
</evidence>
<sequence>MPKTKLGRPPESFDHTVKFIGLDGREDEIKVKFRYRTREEYAEFMDELFSAKKSEGAVAAGAEIKAAAKEGIDRDVEHIEGALLGWDFEDALDRVSIRLLANEVPAAIAAITDDYRVAITEGRVKN</sequence>
<dbReference type="RefSeq" id="WP_307683603.1">
    <property type="nucleotide sequence ID" value="NZ_JAUSRD010000001.1"/>
</dbReference>
<evidence type="ECO:0008006" key="3">
    <source>
        <dbReference type="Google" id="ProtNLM"/>
    </source>
</evidence>
<accession>A0AAW8CTK2</accession>
<dbReference type="AlphaFoldDB" id="A0AAW8CTK2"/>
<gene>
    <name evidence="1" type="ORF">J2W31_000325</name>
</gene>
<protein>
    <recommendedName>
        <fullName evidence="3">Tail assembly chaperone</fullName>
    </recommendedName>
</protein>
<comment type="caution">
    <text evidence="1">The sequence shown here is derived from an EMBL/GenBank/DDBJ whole genome shotgun (WGS) entry which is preliminary data.</text>
</comment>